<evidence type="ECO:0000259" key="8">
    <source>
        <dbReference type="Pfam" id="PF02911"/>
    </source>
</evidence>
<evidence type="ECO:0000256" key="3">
    <source>
        <dbReference type="ARBA" id="ARBA00022679"/>
    </source>
</evidence>
<dbReference type="InterPro" id="IPR011034">
    <property type="entry name" value="Formyl_transferase-like_C_sf"/>
</dbReference>
<dbReference type="AlphaFoldDB" id="A0AAE3YDM0"/>
<dbReference type="Pfam" id="PF00551">
    <property type="entry name" value="Formyl_trans_N"/>
    <property type="match status" value="1"/>
</dbReference>
<protein>
    <recommendedName>
        <fullName evidence="2 5">Methionyl-tRNA formyltransferase</fullName>
        <ecNumber evidence="2 5">2.1.2.9</ecNumber>
    </recommendedName>
</protein>
<evidence type="ECO:0000256" key="6">
    <source>
        <dbReference type="SAM" id="MobiDB-lite"/>
    </source>
</evidence>
<dbReference type="HAMAP" id="MF_00182">
    <property type="entry name" value="Formyl_trans"/>
    <property type="match status" value="1"/>
</dbReference>
<dbReference type="PANTHER" id="PTHR11138:SF5">
    <property type="entry name" value="METHIONYL-TRNA FORMYLTRANSFERASE, MITOCHONDRIAL"/>
    <property type="match status" value="1"/>
</dbReference>
<evidence type="ECO:0000256" key="2">
    <source>
        <dbReference type="ARBA" id="ARBA00012261"/>
    </source>
</evidence>
<evidence type="ECO:0000256" key="1">
    <source>
        <dbReference type="ARBA" id="ARBA00010699"/>
    </source>
</evidence>
<dbReference type="SUPFAM" id="SSF50486">
    <property type="entry name" value="FMT C-terminal domain-like"/>
    <property type="match status" value="1"/>
</dbReference>
<accession>A0AAE3YDM0</accession>
<dbReference type="InterPro" id="IPR002376">
    <property type="entry name" value="Formyl_transf_N"/>
</dbReference>
<name>A0AAE3YDM0_9MICC</name>
<dbReference type="InterPro" id="IPR005794">
    <property type="entry name" value="Fmt"/>
</dbReference>
<dbReference type="CDD" id="cd08646">
    <property type="entry name" value="FMT_core_Met-tRNA-FMT_N"/>
    <property type="match status" value="1"/>
</dbReference>
<keyword evidence="10" id="KW-1185">Reference proteome</keyword>
<dbReference type="EC" id="2.1.2.9" evidence="2 5"/>
<dbReference type="Pfam" id="PF02911">
    <property type="entry name" value="Formyl_trans_C"/>
    <property type="match status" value="1"/>
</dbReference>
<dbReference type="PANTHER" id="PTHR11138">
    <property type="entry name" value="METHIONYL-TRNA FORMYLTRANSFERASE"/>
    <property type="match status" value="1"/>
</dbReference>
<dbReference type="SUPFAM" id="SSF53328">
    <property type="entry name" value="Formyltransferase"/>
    <property type="match status" value="1"/>
</dbReference>
<organism evidence="9 10">
    <name type="scientific">Falsarthrobacter nasiphocae</name>
    <dbReference type="NCBI Taxonomy" id="189863"/>
    <lineage>
        <taxon>Bacteria</taxon>
        <taxon>Bacillati</taxon>
        <taxon>Actinomycetota</taxon>
        <taxon>Actinomycetes</taxon>
        <taxon>Micrococcales</taxon>
        <taxon>Micrococcaceae</taxon>
        <taxon>Falsarthrobacter</taxon>
    </lineage>
</organism>
<dbReference type="InterPro" id="IPR041711">
    <property type="entry name" value="Met-tRNA-FMT_N"/>
</dbReference>
<dbReference type="RefSeq" id="WP_309848800.1">
    <property type="nucleotide sequence ID" value="NZ_BAAAIU010000004.1"/>
</dbReference>
<comment type="catalytic activity">
    <reaction evidence="5">
        <text>L-methionyl-tRNA(fMet) + (6R)-10-formyltetrahydrofolate = N-formyl-L-methionyl-tRNA(fMet) + (6S)-5,6,7,8-tetrahydrofolate + H(+)</text>
        <dbReference type="Rhea" id="RHEA:24380"/>
        <dbReference type="Rhea" id="RHEA-COMP:9952"/>
        <dbReference type="Rhea" id="RHEA-COMP:9953"/>
        <dbReference type="ChEBI" id="CHEBI:15378"/>
        <dbReference type="ChEBI" id="CHEBI:57453"/>
        <dbReference type="ChEBI" id="CHEBI:78530"/>
        <dbReference type="ChEBI" id="CHEBI:78844"/>
        <dbReference type="ChEBI" id="CHEBI:195366"/>
        <dbReference type="EC" id="2.1.2.9"/>
    </reaction>
</comment>
<dbReference type="GO" id="GO:0004479">
    <property type="term" value="F:methionyl-tRNA formyltransferase activity"/>
    <property type="evidence" value="ECO:0007669"/>
    <property type="project" value="UniProtKB-UniRule"/>
</dbReference>
<keyword evidence="4 5" id="KW-0648">Protein biosynthesis</keyword>
<comment type="similarity">
    <text evidence="1 5">Belongs to the Fmt family.</text>
</comment>
<proteinExistence type="inferred from homology"/>
<dbReference type="Gene3D" id="3.40.50.12230">
    <property type="match status" value="1"/>
</dbReference>
<comment type="caution">
    <text evidence="9">The sequence shown here is derived from an EMBL/GenBank/DDBJ whole genome shotgun (WGS) entry which is preliminary data.</text>
</comment>
<feature type="region of interest" description="Disordered" evidence="6">
    <location>
        <begin position="315"/>
        <end position="341"/>
    </location>
</feature>
<dbReference type="InterPro" id="IPR044135">
    <property type="entry name" value="Met-tRNA-FMT_C"/>
</dbReference>
<dbReference type="CDD" id="cd08704">
    <property type="entry name" value="Met_tRNA_FMT_C"/>
    <property type="match status" value="1"/>
</dbReference>
<feature type="compositionally biased region" description="Basic and acidic residues" evidence="6">
    <location>
        <begin position="331"/>
        <end position="341"/>
    </location>
</feature>
<dbReference type="EMBL" id="JAVDUI010000001">
    <property type="protein sequence ID" value="MDR6891240.1"/>
    <property type="molecule type" value="Genomic_DNA"/>
</dbReference>
<evidence type="ECO:0000259" key="7">
    <source>
        <dbReference type="Pfam" id="PF00551"/>
    </source>
</evidence>
<dbReference type="InterPro" id="IPR036477">
    <property type="entry name" value="Formyl_transf_N_sf"/>
</dbReference>
<feature type="binding site" evidence="5">
    <location>
        <begin position="118"/>
        <end position="121"/>
    </location>
    <ligand>
        <name>(6S)-5,6,7,8-tetrahydrofolate</name>
        <dbReference type="ChEBI" id="CHEBI:57453"/>
    </ligand>
</feature>
<keyword evidence="3 5" id="KW-0808">Transferase</keyword>
<feature type="domain" description="Formyl transferase N-terminal" evidence="7">
    <location>
        <begin position="9"/>
        <end position="175"/>
    </location>
</feature>
<sequence length="341" mass="35677">MTPRPPLKVLFAGTPANAAAALRLVAERVAEGEVEIVGVLTREDAPVGRKRVLTPSPVAQAAEDLGLPVIKAGRVSAETLADIAGLGADAALVVAYGALLRAEALEALPLGWYNLHYSILPDLRGAAPVQRAIMGGRQEAGATIFRIDEGLDTGPVHAVIRRPLDGTETAGSLLEDLTCDGAAEAAAFLGRLARDPQLARRGEPQPPGVFEYASKLEPAHARLDVAGAAAVADRTARGTMPAPGPWLTFKGERFKVHGVGGLVPNAEAEPLAEPGSIRPHPDGIAVAFSDGWLVLTEVQPFGKKRMRAADWLRGLGSQKSSGRAEAAPETPTDHSEPRFDA</sequence>
<evidence type="ECO:0000313" key="10">
    <source>
        <dbReference type="Proteomes" id="UP001247307"/>
    </source>
</evidence>
<dbReference type="GO" id="GO:0005829">
    <property type="term" value="C:cytosol"/>
    <property type="evidence" value="ECO:0007669"/>
    <property type="project" value="TreeGrafter"/>
</dbReference>
<evidence type="ECO:0000256" key="5">
    <source>
        <dbReference type="HAMAP-Rule" id="MF_00182"/>
    </source>
</evidence>
<gene>
    <name evidence="5" type="primary">fmt</name>
    <name evidence="9" type="ORF">J2S35_000180</name>
</gene>
<comment type="function">
    <text evidence="5">Attaches a formyl group to the free amino group of methionyl-tRNA(fMet). The formyl group appears to play a dual role in the initiator identity of N-formylmethionyl-tRNA by promoting its recognition by IF2 and preventing the misappropriation of this tRNA by the elongation apparatus.</text>
</comment>
<reference evidence="9" key="1">
    <citation type="submission" date="2023-07" db="EMBL/GenBank/DDBJ databases">
        <title>Sequencing the genomes of 1000 actinobacteria strains.</title>
        <authorList>
            <person name="Klenk H.-P."/>
        </authorList>
    </citation>
    <scope>NUCLEOTIDE SEQUENCE</scope>
    <source>
        <strain evidence="9">DSM 13988</strain>
    </source>
</reference>
<dbReference type="Proteomes" id="UP001247307">
    <property type="component" value="Unassembled WGS sequence"/>
</dbReference>
<dbReference type="InterPro" id="IPR005793">
    <property type="entry name" value="Formyl_trans_C"/>
</dbReference>
<evidence type="ECO:0000313" key="9">
    <source>
        <dbReference type="EMBL" id="MDR6891240.1"/>
    </source>
</evidence>
<feature type="domain" description="Formyl transferase C-terminal" evidence="8">
    <location>
        <begin position="215"/>
        <end position="315"/>
    </location>
</feature>
<evidence type="ECO:0000256" key="4">
    <source>
        <dbReference type="ARBA" id="ARBA00022917"/>
    </source>
</evidence>